<dbReference type="Gene3D" id="3.90.400.10">
    <property type="entry name" value="Oligo-1,6-glucosidase, Domain 2"/>
    <property type="match status" value="1"/>
</dbReference>
<dbReference type="PANTHER" id="PTHR32438">
    <property type="entry name" value="4-ALPHA-GLUCANOTRANSFERASE DPE1, CHLOROPLASTIC/AMYLOPLASTIC"/>
    <property type="match status" value="1"/>
</dbReference>
<keyword evidence="5 10" id="KW-0328">Glycosyltransferase</keyword>
<dbReference type="InterPro" id="IPR006047">
    <property type="entry name" value="GH13_cat_dom"/>
</dbReference>
<feature type="domain" description="Glycosyl hydrolase family 13 catalytic" evidence="11">
    <location>
        <begin position="143"/>
        <end position="556"/>
    </location>
</feature>
<evidence type="ECO:0000256" key="6">
    <source>
        <dbReference type="ARBA" id="ARBA00022679"/>
    </source>
</evidence>
<accession>E7N218</accession>
<dbReference type="InterPro" id="IPR045857">
    <property type="entry name" value="O16G_dom_2"/>
</dbReference>
<dbReference type="InterPro" id="IPR013783">
    <property type="entry name" value="Ig-like_fold"/>
</dbReference>
<evidence type="ECO:0000256" key="4">
    <source>
        <dbReference type="ARBA" id="ARBA00020295"/>
    </source>
</evidence>
<evidence type="ECO:0000256" key="10">
    <source>
        <dbReference type="RuleBase" id="RU361207"/>
    </source>
</evidence>
<dbReference type="NCBIfam" id="NF011080">
    <property type="entry name" value="PRK14508.1-3"/>
    <property type="match status" value="1"/>
</dbReference>
<dbReference type="PANTHER" id="PTHR32438:SF5">
    <property type="entry name" value="4-ALPHA-GLUCANOTRANSFERASE DPE1, CHLOROPLASTIC_AMYLOPLASTIC"/>
    <property type="match status" value="1"/>
</dbReference>
<comment type="caution">
    <text evidence="12">The sequence shown here is derived from an EMBL/GenBank/DDBJ whole genome shotgun (WGS) entry which is preliminary data.</text>
</comment>
<evidence type="ECO:0000256" key="7">
    <source>
        <dbReference type="ARBA" id="ARBA00023277"/>
    </source>
</evidence>
<evidence type="ECO:0000256" key="1">
    <source>
        <dbReference type="ARBA" id="ARBA00000439"/>
    </source>
</evidence>
<dbReference type="EMBL" id="AECV01000016">
    <property type="protein sequence ID" value="EFW29800.1"/>
    <property type="molecule type" value="Genomic_DNA"/>
</dbReference>
<name>E7N218_9FIRM</name>
<evidence type="ECO:0000313" key="13">
    <source>
        <dbReference type="Proteomes" id="UP000004633"/>
    </source>
</evidence>
<dbReference type="SMART" id="SM00642">
    <property type="entry name" value="Aamy"/>
    <property type="match status" value="1"/>
</dbReference>
<dbReference type="STRING" id="749551.HMPREF9555_01028"/>
<dbReference type="SUPFAM" id="SSF51445">
    <property type="entry name" value="(Trans)glycosidases"/>
    <property type="match status" value="2"/>
</dbReference>
<keyword evidence="13" id="KW-1185">Reference proteome</keyword>
<gene>
    <name evidence="12" type="primary">malQ</name>
    <name evidence="12" type="ORF">HMPREF9555_01028</name>
</gene>
<dbReference type="Proteomes" id="UP000004633">
    <property type="component" value="Unassembled WGS sequence"/>
</dbReference>
<dbReference type="SUPFAM" id="SSF81296">
    <property type="entry name" value="E set domains"/>
    <property type="match status" value="1"/>
</dbReference>
<dbReference type="InterPro" id="IPR013780">
    <property type="entry name" value="Glyco_hydro_b"/>
</dbReference>
<evidence type="ECO:0000256" key="8">
    <source>
        <dbReference type="ARBA" id="ARBA00031423"/>
    </source>
</evidence>
<evidence type="ECO:0000256" key="3">
    <source>
        <dbReference type="ARBA" id="ARBA00012560"/>
    </source>
</evidence>
<dbReference type="Pfam" id="PF02446">
    <property type="entry name" value="Glyco_hydro_77"/>
    <property type="match status" value="1"/>
</dbReference>
<evidence type="ECO:0000256" key="9">
    <source>
        <dbReference type="ARBA" id="ARBA00031501"/>
    </source>
</evidence>
<evidence type="ECO:0000256" key="5">
    <source>
        <dbReference type="ARBA" id="ARBA00022676"/>
    </source>
</evidence>
<dbReference type="GO" id="GO:0004134">
    <property type="term" value="F:4-alpha-glucanotransferase activity"/>
    <property type="evidence" value="ECO:0007669"/>
    <property type="project" value="UniProtKB-EC"/>
</dbReference>
<dbReference type="InterPro" id="IPR014756">
    <property type="entry name" value="Ig_E-set"/>
</dbReference>
<dbReference type="Gene3D" id="2.60.40.1180">
    <property type="entry name" value="Golgi alpha-mannosidase II"/>
    <property type="match status" value="1"/>
</dbReference>
<organism evidence="12 13">
    <name type="scientific">Selenomonas artemidis F0399</name>
    <dbReference type="NCBI Taxonomy" id="749551"/>
    <lineage>
        <taxon>Bacteria</taxon>
        <taxon>Bacillati</taxon>
        <taxon>Bacillota</taxon>
        <taxon>Negativicutes</taxon>
        <taxon>Selenomonadales</taxon>
        <taxon>Selenomonadaceae</taxon>
        <taxon>Selenomonas</taxon>
    </lineage>
</organism>
<dbReference type="CDD" id="cd11338">
    <property type="entry name" value="AmyAc_CMD"/>
    <property type="match status" value="1"/>
</dbReference>
<dbReference type="GO" id="GO:0004553">
    <property type="term" value="F:hydrolase activity, hydrolyzing O-glycosyl compounds"/>
    <property type="evidence" value="ECO:0007669"/>
    <property type="project" value="InterPro"/>
</dbReference>
<evidence type="ECO:0000313" key="12">
    <source>
        <dbReference type="EMBL" id="EFW29800.1"/>
    </source>
</evidence>
<protein>
    <recommendedName>
        <fullName evidence="4 10">4-alpha-glucanotransferase</fullName>
        <ecNumber evidence="3 10">2.4.1.25</ecNumber>
    </recommendedName>
    <alternativeName>
        <fullName evidence="8 10">Amylomaltase</fullName>
    </alternativeName>
    <alternativeName>
        <fullName evidence="9 10">Disproportionating enzyme</fullName>
    </alternativeName>
</protein>
<dbReference type="GO" id="GO:0005975">
    <property type="term" value="P:carbohydrate metabolic process"/>
    <property type="evidence" value="ECO:0007669"/>
    <property type="project" value="InterPro"/>
</dbReference>
<dbReference type="InterPro" id="IPR017853">
    <property type="entry name" value="GH"/>
</dbReference>
<dbReference type="AlphaFoldDB" id="E7N218"/>
<evidence type="ECO:0000259" key="11">
    <source>
        <dbReference type="SMART" id="SM00642"/>
    </source>
</evidence>
<reference evidence="12 13" key="1">
    <citation type="submission" date="2010-08" db="EMBL/GenBank/DDBJ databases">
        <authorList>
            <person name="Weinstock G."/>
            <person name="Sodergren E."/>
            <person name="Clifton S."/>
            <person name="Fulton L."/>
            <person name="Fulton B."/>
            <person name="Courtney L."/>
            <person name="Fronick C."/>
            <person name="Harrison M."/>
            <person name="Strong C."/>
            <person name="Farmer C."/>
            <person name="Delahaunty K."/>
            <person name="Markovic C."/>
            <person name="Hall O."/>
            <person name="Minx P."/>
            <person name="Tomlinson C."/>
            <person name="Mitreva M."/>
            <person name="Hou S."/>
            <person name="Chen J."/>
            <person name="Wollam A."/>
            <person name="Pepin K.H."/>
            <person name="Johnson M."/>
            <person name="Bhonagiri V."/>
            <person name="Zhang X."/>
            <person name="Suruliraj S."/>
            <person name="Warren W."/>
            <person name="Chinwalla A."/>
            <person name="Mardis E.R."/>
            <person name="Wilson R.K."/>
        </authorList>
    </citation>
    <scope>NUCLEOTIDE SEQUENCE [LARGE SCALE GENOMIC DNA]</scope>
    <source>
        <strain evidence="12 13">F0399</strain>
    </source>
</reference>
<dbReference type="EC" id="2.4.1.25" evidence="3 10"/>
<dbReference type="InterPro" id="IPR003385">
    <property type="entry name" value="Glyco_hydro_77"/>
</dbReference>
<keyword evidence="7 10" id="KW-0119">Carbohydrate metabolism</keyword>
<comment type="similarity">
    <text evidence="2 10">Belongs to the disproportionating enzyme family.</text>
</comment>
<proteinExistence type="inferred from homology"/>
<sequence length="1149" mass="132746">MLEQYQVEHNSQDIYYRSIVGAAEAGARLRLGIRIRTYEPIRQVLVRLWQDRTGERLVPLETKDTEGEQHFYTCWVNLPDHGCLLWYYFIITAESGTYFYGNNEEMLGGVGTLSRTAPASYQITIYNKGAHTPDWFKNAVMYQIFPDRFARAGDEIVRKKGAVIRTDWTDDPMYLKDPDTKEIIAYDFFGGNLKGIIGKLDYLADLGISCIYFNPVFESESNHHYDTGDYHKIDPMLGDIEDFRTLVKEARARGIRIILDGVFSHTGSNSIYFNRRAQYGSLGAYQSEESPYYSWYHFRNYPNEYDCWWNFDTLPNVNETDPAYMDFIITSENSVLHHWMNEGIAGWRLDVIDELPPAFSKTFFSELKKHDPDAVMIGEVWEDASNKVAYGTPREYLSGNEMDSAMNYPLRTILFDFLTGSADGTLTARRLASQIENYPKENLYAMMNLIGSHDVQRAVTVLAGVPYYEGMPAIEQSRVRMTPEQFDLGSRRLLMATLWQMTYPGVPSVYYGDEIGMQGFKDPFNRRPYDWTHGNKEIRGWVERFIEIRNKNDALRTGDILPLYGAGDVVAYARTIRSGYDVFNHEKEDGVFIAAFNRNTEESITIELDVSDFACGTFEDCFKPSRTYEVERGRLRVKIPPLYGLLLRERKEPRRYERKAGILLHPTSLPSKYGVGDFGKEVYRFVDFLAEAGQKVWQILPLSPVGCGYSPYQSISAFAGNIMLVDPEPLVARGWLTERDLFLPYEANTAFIDFDRVKQFKKDLLEKACAAFRTDGKDDPDYRAFCEKEAYWLDDYALFHAAKKEYDRAPWTEWPEKIRRRDPAALKELAEKQRDEIELDRFKQYIFHTQWNRLHDYAKKKGIEILGDMPIFIARDSADVWAHAHLFDLNEDGTPRTVAGVPPDYFAASGQLWGNPQYDWDAMAKEHYAWWKDRFRKLSQQVDIIRIDHFRGFESYWSIDGKAETAINGRWIKGPGKVFFDEIEKELGTLDIVAEDLGIITSEVDRLREDCGFPGMKVIQFMLAPNEAGRVGFAVPENTIIYTGTHDNNTTVGWYMHDIDEVMRETLANMVGTTSDRPQTICKRLIKTAYASHARMAIIPMQDLLALDERARMNTPGTVGINWRWSLKKDYLLQLDPQKLRALCIQYHR</sequence>
<dbReference type="InterPro" id="IPR004185">
    <property type="entry name" value="Glyco_hydro_13_lg-like_dom"/>
</dbReference>
<dbReference type="Gene3D" id="2.60.40.10">
    <property type="entry name" value="Immunoglobulins"/>
    <property type="match status" value="1"/>
</dbReference>
<dbReference type="NCBIfam" id="TIGR00217">
    <property type="entry name" value="malQ"/>
    <property type="match status" value="1"/>
</dbReference>
<comment type="catalytic activity">
    <reaction evidence="1 10">
        <text>Transfers a segment of a (1-&gt;4)-alpha-D-glucan to a new position in an acceptor, which may be glucose or a (1-&gt;4)-alpha-D-glucan.</text>
        <dbReference type="EC" id="2.4.1.25"/>
    </reaction>
</comment>
<dbReference type="CDD" id="cd02857">
    <property type="entry name" value="E_set_CDase_PDE_N"/>
    <property type="match status" value="1"/>
</dbReference>
<dbReference type="RefSeq" id="WP_009349694.1">
    <property type="nucleotide sequence ID" value="NZ_GL638136.1"/>
</dbReference>
<dbReference type="Pfam" id="PF00128">
    <property type="entry name" value="Alpha-amylase"/>
    <property type="match status" value="1"/>
</dbReference>
<keyword evidence="6 10" id="KW-0808">Transferase</keyword>
<dbReference type="NCBIfam" id="NF011079">
    <property type="entry name" value="PRK14508.1-2"/>
    <property type="match status" value="1"/>
</dbReference>
<evidence type="ECO:0000256" key="2">
    <source>
        <dbReference type="ARBA" id="ARBA00005684"/>
    </source>
</evidence>
<dbReference type="HOGENOM" id="CLU_007997_0_0_9"/>
<dbReference type="Gene3D" id="3.20.20.80">
    <property type="entry name" value="Glycosidases"/>
    <property type="match status" value="2"/>
</dbReference>